<feature type="region of interest" description="Disordered" evidence="1">
    <location>
        <begin position="1"/>
        <end position="50"/>
    </location>
</feature>
<reference evidence="3" key="1">
    <citation type="journal article" date="2019" name="Int. J. Syst. Evol. Microbiol.">
        <title>The Global Catalogue of Microorganisms (GCM) 10K type strain sequencing project: providing services to taxonomists for standard genome sequencing and annotation.</title>
        <authorList>
            <consortium name="The Broad Institute Genomics Platform"/>
            <consortium name="The Broad Institute Genome Sequencing Center for Infectious Disease"/>
            <person name="Wu L."/>
            <person name="Ma J."/>
        </authorList>
    </citation>
    <scope>NUCLEOTIDE SEQUENCE [LARGE SCALE GENOMIC DNA]</scope>
    <source>
        <strain evidence="3">CCM 8979</strain>
    </source>
</reference>
<gene>
    <name evidence="2" type="ORF">ACFQ44_06005</name>
</gene>
<dbReference type="RefSeq" id="WP_203644521.1">
    <property type="nucleotide sequence ID" value="NZ_BOLN01000004.1"/>
</dbReference>
<protein>
    <submittedName>
        <fullName evidence="2">Uncharacterized protein</fullName>
    </submittedName>
</protein>
<feature type="compositionally biased region" description="Acidic residues" evidence="1">
    <location>
        <begin position="1"/>
        <end position="14"/>
    </location>
</feature>
<evidence type="ECO:0000313" key="2">
    <source>
        <dbReference type="EMBL" id="MFD1455238.1"/>
    </source>
</evidence>
<evidence type="ECO:0000313" key="3">
    <source>
        <dbReference type="Proteomes" id="UP001597189"/>
    </source>
</evidence>
<sequence length="174" mass="18800">MSEELNDILTEDDSAASTGAPTSAPSNVGDAPTVSEPVAQTPQPTQDKPQVLTAAPTVMRDESDKVAVDSNFNLVYVLKNGKSLKLSVIKPDLGVSTQLSDMQVRIEETSTGDRYLMVNNAGVYQKLMTDFIRVILVDGAPLHTVTFDSLSKIGMTKSELDDLMSIIVTFYLSE</sequence>
<proteinExistence type="predicted"/>
<dbReference type="EMBL" id="JBHTOD010000004">
    <property type="protein sequence ID" value="MFD1455238.1"/>
    <property type="molecule type" value="Genomic_DNA"/>
</dbReference>
<dbReference type="Proteomes" id="UP001597189">
    <property type="component" value="Unassembled WGS sequence"/>
</dbReference>
<accession>A0ABW4D3S7</accession>
<name>A0ABW4D3S7_9LACO</name>
<feature type="compositionally biased region" description="Low complexity" evidence="1">
    <location>
        <begin position="15"/>
        <end position="26"/>
    </location>
</feature>
<keyword evidence="3" id="KW-1185">Reference proteome</keyword>
<comment type="caution">
    <text evidence="2">The sequence shown here is derived from an EMBL/GenBank/DDBJ whole genome shotgun (WGS) entry which is preliminary data.</text>
</comment>
<organism evidence="2 3">
    <name type="scientific">Levilactobacillus lanxiensis</name>
    <dbReference type="NCBI Taxonomy" id="2799568"/>
    <lineage>
        <taxon>Bacteria</taxon>
        <taxon>Bacillati</taxon>
        <taxon>Bacillota</taxon>
        <taxon>Bacilli</taxon>
        <taxon>Lactobacillales</taxon>
        <taxon>Lactobacillaceae</taxon>
        <taxon>Levilactobacillus</taxon>
    </lineage>
</organism>
<feature type="compositionally biased region" description="Polar residues" evidence="1">
    <location>
        <begin position="38"/>
        <end position="48"/>
    </location>
</feature>
<evidence type="ECO:0000256" key="1">
    <source>
        <dbReference type="SAM" id="MobiDB-lite"/>
    </source>
</evidence>